<protein>
    <submittedName>
        <fullName evidence="1">Uncharacterized protein</fullName>
    </submittedName>
</protein>
<gene>
    <name evidence="1" type="ORF">BO95DRAFT_442789</name>
</gene>
<evidence type="ECO:0000313" key="1">
    <source>
        <dbReference type="EMBL" id="RAH45672.1"/>
    </source>
</evidence>
<keyword evidence="2" id="KW-1185">Reference proteome</keyword>
<evidence type="ECO:0000313" key="2">
    <source>
        <dbReference type="Proteomes" id="UP000249057"/>
    </source>
</evidence>
<organism evidence="1 2">
    <name type="scientific">Aspergillus brunneoviolaceus CBS 621.78</name>
    <dbReference type="NCBI Taxonomy" id="1450534"/>
    <lineage>
        <taxon>Eukaryota</taxon>
        <taxon>Fungi</taxon>
        <taxon>Dikarya</taxon>
        <taxon>Ascomycota</taxon>
        <taxon>Pezizomycotina</taxon>
        <taxon>Eurotiomycetes</taxon>
        <taxon>Eurotiomycetidae</taxon>
        <taxon>Eurotiales</taxon>
        <taxon>Aspergillaceae</taxon>
        <taxon>Aspergillus</taxon>
        <taxon>Aspergillus subgen. Circumdati</taxon>
    </lineage>
</organism>
<dbReference type="EMBL" id="KZ825343">
    <property type="protein sequence ID" value="RAH45672.1"/>
    <property type="molecule type" value="Genomic_DNA"/>
</dbReference>
<proteinExistence type="predicted"/>
<reference evidence="1" key="1">
    <citation type="submission" date="2018-02" db="EMBL/GenBank/DDBJ databases">
        <title>The genomes of Aspergillus section Nigri reveals drivers in fungal speciation.</title>
        <authorList>
            <consortium name="DOE Joint Genome Institute"/>
            <person name="Vesth T.C."/>
            <person name="Nybo J."/>
            <person name="Theobald S."/>
            <person name="Brandl J."/>
            <person name="Frisvad J.C."/>
            <person name="Nielsen K.F."/>
            <person name="Lyhne E.K."/>
            <person name="Kogle M.E."/>
            <person name="Kuo A."/>
            <person name="Riley R."/>
            <person name="Clum A."/>
            <person name="Nolan M."/>
            <person name="Lipzen A."/>
            <person name="Salamov A."/>
            <person name="Henrissat B."/>
            <person name="Wiebenga A."/>
            <person name="De vries R.P."/>
            <person name="Grigoriev I.V."/>
            <person name="Mortensen U.H."/>
            <person name="Andersen M.R."/>
            <person name="Baker S.E."/>
        </authorList>
    </citation>
    <scope>NUCLEOTIDE SEQUENCE</scope>
    <source>
        <strain evidence="1">CBS 621.78</strain>
    </source>
</reference>
<accession>A0ACD1G8S9</accession>
<name>A0ACD1G8S9_9EURO</name>
<dbReference type="Proteomes" id="UP000249057">
    <property type="component" value="Unassembled WGS sequence"/>
</dbReference>
<sequence length="395" mass="43409">MANLVLLAIIVLPLVVFLPSLKTWLATHLPHALTTLTTLRRGHRPKQSHEIVALRVYPIKSCRGLTLPRTTLLQHGLDLDRRWMIVDAATHEFLTIRTNPRMTLITTALSSSSTTTTTSSDETAQDNSPLNLTISLPAPSTSQSPTAPATTTITIPAHPTPTWLAQNTTLASDIKIWDTTTDGYIYSSEVNAPISEFLGREVALVYKGPTPRILQGNGAPRLLGREQATNFPDVHPVLIASEASLDELNERLLRQGEEAITVERFRPNVVVRGRVAWEEDTWKTVRVVASSSSCASEGGEGGVKGEGRTAGKGLELDIVARCARCQVPNVEPTSAEKHKKQPWDTLMAYRRVDEGMKYKPCFGMLSAPRHEGEIAVGMRLEVLEETAEHRYIAGF</sequence>